<evidence type="ECO:0000313" key="1">
    <source>
        <dbReference type="EMBL" id="MFL9881512.1"/>
    </source>
</evidence>
<protein>
    <submittedName>
        <fullName evidence="1">Uncharacterized protein</fullName>
    </submittedName>
</protein>
<evidence type="ECO:0000313" key="2">
    <source>
        <dbReference type="Proteomes" id="UP001629249"/>
    </source>
</evidence>
<organism evidence="1 2">
    <name type="scientific">Paraburkholderia agricolaris</name>
    <dbReference type="NCBI Taxonomy" id="2152888"/>
    <lineage>
        <taxon>Bacteria</taxon>
        <taxon>Pseudomonadati</taxon>
        <taxon>Pseudomonadota</taxon>
        <taxon>Betaproteobacteria</taxon>
        <taxon>Burkholderiales</taxon>
        <taxon>Burkholderiaceae</taxon>
        <taxon>Paraburkholderia</taxon>
    </lineage>
</organism>
<gene>
    <name evidence="1" type="ORF">PQR66_00595</name>
</gene>
<proteinExistence type="predicted"/>
<name>A0ABW8ZEC0_9BURK</name>
<keyword evidence="2" id="KW-1185">Reference proteome</keyword>
<sequence>MRQFDRALRWASSGEMSGEIVEDVFTEIVMCIAVQADAQIVLEANGGSCIPHWVSKKTS</sequence>
<reference evidence="1 2" key="1">
    <citation type="journal article" date="2024" name="Chem. Sci.">
        <title>Discovery of megapolipeptins by genome mining of a Burkholderiales bacteria collection.</title>
        <authorList>
            <person name="Paulo B.S."/>
            <person name="Recchia M.J.J."/>
            <person name="Lee S."/>
            <person name="Fergusson C.H."/>
            <person name="Romanowski S.B."/>
            <person name="Hernandez A."/>
            <person name="Krull N."/>
            <person name="Liu D.Y."/>
            <person name="Cavanagh H."/>
            <person name="Bos A."/>
            <person name="Gray C.A."/>
            <person name="Murphy B.T."/>
            <person name="Linington R.G."/>
            <person name="Eustaquio A.S."/>
        </authorList>
    </citation>
    <scope>NUCLEOTIDE SEQUENCE [LARGE SCALE GENOMIC DNA]</scope>
    <source>
        <strain evidence="1 2">RL16-012-BIC-B</strain>
    </source>
</reference>
<dbReference type="Proteomes" id="UP001629249">
    <property type="component" value="Unassembled WGS sequence"/>
</dbReference>
<dbReference type="RefSeq" id="WP_153134936.1">
    <property type="nucleotide sequence ID" value="NZ_JAQQFH010000001.1"/>
</dbReference>
<comment type="caution">
    <text evidence="1">The sequence shown here is derived from an EMBL/GenBank/DDBJ whole genome shotgun (WGS) entry which is preliminary data.</text>
</comment>
<dbReference type="EMBL" id="JAQQFN010000001">
    <property type="protein sequence ID" value="MFL9881512.1"/>
    <property type="molecule type" value="Genomic_DNA"/>
</dbReference>
<accession>A0ABW8ZEC0</accession>